<proteinExistence type="predicted"/>
<dbReference type="PANTHER" id="PTHR43283">
    <property type="entry name" value="BETA-LACTAMASE-RELATED"/>
    <property type="match status" value="1"/>
</dbReference>
<keyword evidence="3" id="KW-1185">Reference proteome</keyword>
<dbReference type="EMBL" id="JBHSJG010000029">
    <property type="protein sequence ID" value="MFC4987779.1"/>
    <property type="molecule type" value="Genomic_DNA"/>
</dbReference>
<organism evidence="2 3">
    <name type="scientific">Saliphagus infecundisoli</name>
    <dbReference type="NCBI Taxonomy" id="1849069"/>
    <lineage>
        <taxon>Archaea</taxon>
        <taxon>Methanobacteriati</taxon>
        <taxon>Methanobacteriota</taxon>
        <taxon>Stenosarchaea group</taxon>
        <taxon>Halobacteria</taxon>
        <taxon>Halobacteriales</taxon>
        <taxon>Natrialbaceae</taxon>
        <taxon>Saliphagus</taxon>
    </lineage>
</organism>
<sequence>MGERARTTADRIDSFLGDWREDEDVPGVSAVVFDEQGVRVATGLGEREVESGAPATPDTLYSVASLSKPVVALAVLRLIDRGEIDLDGDIGAYVPILDDVPGDPITVEELLSHSSGIPRDFSALHGTIDDGQDLGLLEHVRGAADQRLLDRDRYMYSNGGYFVLGELIEAVDGRPYDRYVGEEVLDPLGMERSTFDPDALRTDDDAMTGYAERDGELVVKTYDGGAGSAGGLISSPRELTRLGRCVLDGGEVEGSRILDSDLLAKATNLQSPPLPTSDDSRRGYGYGWEIGEFAEQLLASHLGGIDGASAYIGVLPKDGLGVALALNRHGPPAATLGQALLAIACGEEPADRVRAIKLSEVVETVSGTYGAYRNAETVVVEPVRMGLIELTVEGFALSVTASPEEIGDDRYVFSVRPGDGALWLAEFRETETGLELVLSMGKWTTVLTEQ</sequence>
<reference evidence="2 3" key="1">
    <citation type="journal article" date="2019" name="Int. J. Syst. Evol. Microbiol.">
        <title>The Global Catalogue of Microorganisms (GCM) 10K type strain sequencing project: providing services to taxonomists for standard genome sequencing and annotation.</title>
        <authorList>
            <consortium name="The Broad Institute Genomics Platform"/>
            <consortium name="The Broad Institute Genome Sequencing Center for Infectious Disease"/>
            <person name="Wu L."/>
            <person name="Ma J."/>
        </authorList>
    </citation>
    <scope>NUCLEOTIDE SEQUENCE [LARGE SCALE GENOMIC DNA]</scope>
    <source>
        <strain evidence="2 3">CGMCC 1.15824</strain>
    </source>
</reference>
<dbReference type="RefSeq" id="WP_224827802.1">
    <property type="nucleotide sequence ID" value="NZ_JAIVEF010000002.1"/>
</dbReference>
<protein>
    <submittedName>
        <fullName evidence="2">Serine hydrolase</fullName>
    </submittedName>
</protein>
<keyword evidence="2" id="KW-0378">Hydrolase</keyword>
<dbReference type="AlphaFoldDB" id="A0ABD5QDU0"/>
<dbReference type="InterPro" id="IPR012338">
    <property type="entry name" value="Beta-lactam/transpept-like"/>
</dbReference>
<evidence type="ECO:0000313" key="2">
    <source>
        <dbReference type="EMBL" id="MFC4987779.1"/>
    </source>
</evidence>
<dbReference type="InterPro" id="IPR001466">
    <property type="entry name" value="Beta-lactam-related"/>
</dbReference>
<dbReference type="InterPro" id="IPR050789">
    <property type="entry name" value="Diverse_Enzym_Activities"/>
</dbReference>
<dbReference type="Proteomes" id="UP001595925">
    <property type="component" value="Unassembled WGS sequence"/>
</dbReference>
<evidence type="ECO:0000313" key="3">
    <source>
        <dbReference type="Proteomes" id="UP001595925"/>
    </source>
</evidence>
<accession>A0ABD5QDU0</accession>
<gene>
    <name evidence="2" type="ORF">ACFPFO_08380</name>
</gene>
<dbReference type="GO" id="GO:0016787">
    <property type="term" value="F:hydrolase activity"/>
    <property type="evidence" value="ECO:0007669"/>
    <property type="project" value="UniProtKB-KW"/>
</dbReference>
<evidence type="ECO:0000259" key="1">
    <source>
        <dbReference type="Pfam" id="PF00144"/>
    </source>
</evidence>
<feature type="domain" description="Beta-lactamase-related" evidence="1">
    <location>
        <begin position="21"/>
        <end position="334"/>
    </location>
</feature>
<comment type="caution">
    <text evidence="2">The sequence shown here is derived from an EMBL/GenBank/DDBJ whole genome shotgun (WGS) entry which is preliminary data.</text>
</comment>
<dbReference type="Gene3D" id="3.40.710.10">
    <property type="entry name" value="DD-peptidase/beta-lactamase superfamily"/>
    <property type="match status" value="1"/>
</dbReference>
<name>A0ABD5QDU0_9EURY</name>
<dbReference type="SUPFAM" id="SSF56601">
    <property type="entry name" value="beta-lactamase/transpeptidase-like"/>
    <property type="match status" value="1"/>
</dbReference>
<dbReference type="Pfam" id="PF00144">
    <property type="entry name" value="Beta-lactamase"/>
    <property type="match status" value="1"/>
</dbReference>